<dbReference type="AlphaFoldDB" id="F1A374"/>
<dbReference type="RefSeq" id="XP_003294120.1">
    <property type="nucleotide sequence ID" value="XM_003294072.1"/>
</dbReference>
<protein>
    <recommendedName>
        <fullName evidence="1">Queuosine 5'-phosphate N-glycosylase/hydrolase</fullName>
        <ecNumber evidence="1">3.2.2.-</ecNumber>
    </recommendedName>
    <alternativeName>
        <fullName evidence="1">Queuosine-nucleotide N-glycosylase/hydrolase</fullName>
    </alternativeName>
</protein>
<comment type="similarity">
    <text evidence="1">Belongs to the QNG1 protein family.</text>
</comment>
<accession>F1A374</accession>
<keyword evidence="3" id="KW-1185">Reference proteome</keyword>
<dbReference type="GeneID" id="10505434"/>
<dbReference type="KEGG" id="dpp:DICPUDRAFT_51328"/>
<evidence type="ECO:0000313" key="2">
    <source>
        <dbReference type="EMBL" id="EGC29356.1"/>
    </source>
</evidence>
<dbReference type="EMBL" id="GL871444">
    <property type="protein sequence ID" value="EGC29356.1"/>
    <property type="molecule type" value="Genomic_DNA"/>
</dbReference>
<dbReference type="OrthoDB" id="416777at2759"/>
<name>F1A374_DICPU</name>
<gene>
    <name evidence="2" type="ORF">DICPUDRAFT_51328</name>
</gene>
<evidence type="ECO:0000256" key="1">
    <source>
        <dbReference type="RuleBase" id="RU365002"/>
    </source>
</evidence>
<dbReference type="PANTHER" id="PTHR21314:SF1">
    <property type="entry name" value="QUEUOSINE SALVAGE PROTEIN"/>
    <property type="match status" value="1"/>
</dbReference>
<dbReference type="VEuPathDB" id="AmoebaDB:DICPUDRAFT_51328"/>
<dbReference type="Proteomes" id="UP000001064">
    <property type="component" value="Unassembled WGS sequence"/>
</dbReference>
<dbReference type="OMA" id="VACIHRR"/>
<keyword evidence="1" id="KW-0378">Hydrolase</keyword>
<dbReference type="Pfam" id="PF10343">
    <property type="entry name" value="Q_salvage"/>
    <property type="match status" value="1"/>
</dbReference>
<dbReference type="PANTHER" id="PTHR21314">
    <property type="entry name" value="QUEUOSINE 5'-PHOSPHATE N-GLYCOSYLASE_HYDROLASE-RELATED"/>
    <property type="match status" value="1"/>
</dbReference>
<dbReference type="InterPro" id="IPR019438">
    <property type="entry name" value="Q_salvage"/>
</dbReference>
<comment type="function">
    <text evidence="1">Catalyzes the hydrolysis of queuosine 5'-phosphate, releasing the nucleobase queuine (q). Is required for salvage of queuine from exogenous queuosine (Q) that is imported and then converted to queuosine 5'-phosphate intracellularly.</text>
</comment>
<dbReference type="GO" id="GO:0016787">
    <property type="term" value="F:hydrolase activity"/>
    <property type="evidence" value="ECO:0007669"/>
    <property type="project" value="UniProtKB-KW"/>
</dbReference>
<comment type="catalytic activity">
    <reaction evidence="1">
        <text>queuosine 5'-phosphate + H2O = queuine + D-ribose 5-phosphate</text>
        <dbReference type="Rhea" id="RHEA:75387"/>
        <dbReference type="ChEBI" id="CHEBI:15377"/>
        <dbReference type="ChEBI" id="CHEBI:17433"/>
        <dbReference type="ChEBI" id="CHEBI:78346"/>
        <dbReference type="ChEBI" id="CHEBI:194371"/>
    </reaction>
    <physiologicalReaction direction="left-to-right" evidence="1">
        <dbReference type="Rhea" id="RHEA:75388"/>
    </physiologicalReaction>
</comment>
<sequence length="492" mass="56340">MVSDNPLQQVRESAKWVSEHADNVKIDPIAINEFLTNLKKDEYDSKSSTVIFPLNFSTPKHEVNFWFILDLINFGSGFRKELHEASKRGAYETICYGLFGMYLSQSGNLSANFLNKLSLNEISSFFSIPIIEEYEMQPGIYTCRDTPLKPLALKIQQVLKESSEVMLELGFDSFADFVWKITDPVKTAQKGGCLASNFVKELVTKIPAFNDQVKYKDHNVFIFKKAQLLAADLNRRFKDSESARFNFTDIDQITVFTDNVLPAVLRKFGILKLSKELEEKLDNGGELLPGNDEVELRVQAIQASIEIVEMSKTRPDNFIKNSLELDYYLWTKGKDESFRNEFRDENNFVQDDLFKENELLPIFDNNDYQVLLNSFNISLDRDRQIIYNITKGKHYTQLQLLENDRVLGFFLDKVRDYLSENGFDVIKFEQLVKLLCNSLFVCKIPFIGSAISFIIDSAGILLEAQCYRDIAENLPAPKGGIQLTGISLPKLL</sequence>
<dbReference type="GO" id="GO:0006400">
    <property type="term" value="P:tRNA modification"/>
    <property type="evidence" value="ECO:0000318"/>
    <property type="project" value="GO_Central"/>
</dbReference>
<reference evidence="3" key="1">
    <citation type="journal article" date="2011" name="Genome Biol.">
        <title>Comparative genomics of the social amoebae Dictyostelium discoideum and Dictyostelium purpureum.</title>
        <authorList>
            <consortium name="US DOE Joint Genome Institute (JGI-PGF)"/>
            <person name="Sucgang R."/>
            <person name="Kuo A."/>
            <person name="Tian X."/>
            <person name="Salerno W."/>
            <person name="Parikh A."/>
            <person name="Feasley C.L."/>
            <person name="Dalin E."/>
            <person name="Tu H."/>
            <person name="Huang E."/>
            <person name="Barry K."/>
            <person name="Lindquist E."/>
            <person name="Shapiro H."/>
            <person name="Bruce D."/>
            <person name="Schmutz J."/>
            <person name="Salamov A."/>
            <person name="Fey P."/>
            <person name="Gaudet P."/>
            <person name="Anjard C."/>
            <person name="Babu M.M."/>
            <person name="Basu S."/>
            <person name="Bushmanova Y."/>
            <person name="van der Wel H."/>
            <person name="Katoh-Kurasawa M."/>
            <person name="Dinh C."/>
            <person name="Coutinho P.M."/>
            <person name="Saito T."/>
            <person name="Elias M."/>
            <person name="Schaap P."/>
            <person name="Kay R.R."/>
            <person name="Henrissat B."/>
            <person name="Eichinger L."/>
            <person name="Rivero F."/>
            <person name="Putnam N.H."/>
            <person name="West C.M."/>
            <person name="Loomis W.F."/>
            <person name="Chisholm R.L."/>
            <person name="Shaulsky G."/>
            <person name="Strassmann J.E."/>
            <person name="Queller D.C."/>
            <person name="Kuspa A."/>
            <person name="Grigoriev I.V."/>
        </authorList>
    </citation>
    <scope>NUCLEOTIDE SEQUENCE [LARGE SCALE GENOMIC DNA]</scope>
    <source>
        <strain evidence="3">QSDP1</strain>
    </source>
</reference>
<dbReference type="EC" id="3.2.2.-" evidence="1"/>
<evidence type="ECO:0000313" key="3">
    <source>
        <dbReference type="Proteomes" id="UP000001064"/>
    </source>
</evidence>
<proteinExistence type="inferred from homology"/>
<dbReference type="InParanoid" id="F1A374"/>
<dbReference type="eggNOG" id="KOG2524">
    <property type="taxonomic scope" value="Eukaryota"/>
</dbReference>
<organism evidence="2 3">
    <name type="scientific">Dictyostelium purpureum</name>
    <name type="common">Slime mold</name>
    <dbReference type="NCBI Taxonomy" id="5786"/>
    <lineage>
        <taxon>Eukaryota</taxon>
        <taxon>Amoebozoa</taxon>
        <taxon>Evosea</taxon>
        <taxon>Eumycetozoa</taxon>
        <taxon>Dictyostelia</taxon>
        <taxon>Dictyosteliales</taxon>
        <taxon>Dictyosteliaceae</taxon>
        <taxon>Dictyostelium</taxon>
    </lineage>
</organism>